<comment type="caution">
    <text evidence="1">The sequence shown here is derived from an EMBL/GenBank/DDBJ whole genome shotgun (WGS) entry which is preliminary data.</text>
</comment>
<keyword evidence="2" id="KW-1185">Reference proteome</keyword>
<organism evidence="1 2">
    <name type="scientific">Aerosakkonema funiforme FACHB-1375</name>
    <dbReference type="NCBI Taxonomy" id="2949571"/>
    <lineage>
        <taxon>Bacteria</taxon>
        <taxon>Bacillati</taxon>
        <taxon>Cyanobacteriota</taxon>
        <taxon>Cyanophyceae</taxon>
        <taxon>Oscillatoriophycideae</taxon>
        <taxon>Aerosakkonematales</taxon>
        <taxon>Aerosakkonemataceae</taxon>
        <taxon>Aerosakkonema</taxon>
    </lineage>
</organism>
<evidence type="ECO:0000313" key="2">
    <source>
        <dbReference type="Proteomes" id="UP000641646"/>
    </source>
</evidence>
<dbReference type="RefSeq" id="WP_190460982.1">
    <property type="nucleotide sequence ID" value="NZ_JACJPW010000001.1"/>
</dbReference>
<dbReference type="AlphaFoldDB" id="A0A926V9D4"/>
<name>A0A926V9D4_9CYAN</name>
<proteinExistence type="predicted"/>
<dbReference type="EMBL" id="JACJPW010000001">
    <property type="protein sequence ID" value="MBD2179621.1"/>
    <property type="molecule type" value="Genomic_DNA"/>
</dbReference>
<gene>
    <name evidence="1" type="ORF">H6G03_00600</name>
</gene>
<dbReference type="Proteomes" id="UP000641646">
    <property type="component" value="Unassembled WGS sequence"/>
</dbReference>
<reference evidence="1" key="2">
    <citation type="submission" date="2020-08" db="EMBL/GenBank/DDBJ databases">
        <authorList>
            <person name="Chen M."/>
            <person name="Teng W."/>
            <person name="Zhao L."/>
            <person name="Hu C."/>
            <person name="Zhou Y."/>
            <person name="Han B."/>
            <person name="Song L."/>
            <person name="Shu W."/>
        </authorList>
    </citation>
    <scope>NUCLEOTIDE SEQUENCE</scope>
    <source>
        <strain evidence="1">FACHB-1375</strain>
    </source>
</reference>
<protein>
    <submittedName>
        <fullName evidence="1">Uncharacterized protein</fullName>
    </submittedName>
</protein>
<evidence type="ECO:0000313" key="1">
    <source>
        <dbReference type="EMBL" id="MBD2179621.1"/>
    </source>
</evidence>
<sequence>MNKLLFSGVLISTIFSVQLSSFAQSLPRLRRNMNYAQARTMLIQRGWRPVVNPEQVNNPNRSGVIDYLIKKGYTEVLDCSGTGLGLCLFQFRNARGQNLFVSTANNEPRQQSTIYDWRIE</sequence>
<accession>A0A926V9D4</accession>
<reference evidence="1" key="1">
    <citation type="journal article" date="2015" name="ISME J.">
        <title>Draft Genome Sequence of Streptomyces incarnatus NRRL8089, which Produces the Nucleoside Antibiotic Sinefungin.</title>
        <authorList>
            <person name="Oshima K."/>
            <person name="Hattori M."/>
            <person name="Shimizu H."/>
            <person name="Fukuda K."/>
            <person name="Nemoto M."/>
            <person name="Inagaki K."/>
            <person name="Tamura T."/>
        </authorList>
    </citation>
    <scope>NUCLEOTIDE SEQUENCE</scope>
    <source>
        <strain evidence="1">FACHB-1375</strain>
    </source>
</reference>